<gene>
    <name evidence="2" type="ORF">PHJA_002917600</name>
</gene>
<dbReference type="InterPro" id="IPR053781">
    <property type="entry name" value="F-box_AtFBL13-like"/>
</dbReference>
<dbReference type="InterPro" id="IPR036047">
    <property type="entry name" value="F-box-like_dom_sf"/>
</dbReference>
<dbReference type="SUPFAM" id="SSF52047">
    <property type="entry name" value="RNI-like"/>
    <property type="match status" value="1"/>
</dbReference>
<accession>A0A830DLW7</accession>
<dbReference type="InterPro" id="IPR053772">
    <property type="entry name" value="At1g61320/At1g61330-like"/>
</dbReference>
<dbReference type="Pfam" id="PF00646">
    <property type="entry name" value="F-box"/>
    <property type="match status" value="1"/>
</dbReference>
<evidence type="ECO:0000259" key="1">
    <source>
        <dbReference type="SMART" id="SM00256"/>
    </source>
</evidence>
<organism evidence="2 3">
    <name type="scientific">Phtheirospermum japonicum</name>
    <dbReference type="NCBI Taxonomy" id="374723"/>
    <lineage>
        <taxon>Eukaryota</taxon>
        <taxon>Viridiplantae</taxon>
        <taxon>Streptophyta</taxon>
        <taxon>Embryophyta</taxon>
        <taxon>Tracheophyta</taxon>
        <taxon>Spermatophyta</taxon>
        <taxon>Magnoliopsida</taxon>
        <taxon>eudicotyledons</taxon>
        <taxon>Gunneridae</taxon>
        <taxon>Pentapetalae</taxon>
        <taxon>asterids</taxon>
        <taxon>lamiids</taxon>
        <taxon>Lamiales</taxon>
        <taxon>Orobanchaceae</taxon>
        <taxon>Orobanchaceae incertae sedis</taxon>
        <taxon>Phtheirospermum</taxon>
    </lineage>
</organism>
<dbReference type="Pfam" id="PF23622">
    <property type="entry name" value="LRR_At1g61320_AtMIF1"/>
    <property type="match status" value="1"/>
</dbReference>
<dbReference type="Proteomes" id="UP000653305">
    <property type="component" value="Unassembled WGS sequence"/>
</dbReference>
<dbReference type="AlphaFoldDB" id="A0A830DLW7"/>
<protein>
    <submittedName>
        <fullName evidence="2">F-box/LRR-repeat protein at3g03360</fullName>
    </submittedName>
</protein>
<evidence type="ECO:0000313" key="2">
    <source>
        <dbReference type="EMBL" id="GFQ07736.1"/>
    </source>
</evidence>
<dbReference type="Gene3D" id="1.20.1280.50">
    <property type="match status" value="1"/>
</dbReference>
<dbReference type="OrthoDB" id="912983at2759"/>
<dbReference type="InterPro" id="IPR001810">
    <property type="entry name" value="F-box_dom"/>
</dbReference>
<comment type="caution">
    <text evidence="2">The sequence shown here is derived from an EMBL/GenBank/DDBJ whole genome shotgun (WGS) entry which is preliminary data.</text>
</comment>
<sequence length="566" mass="64906">MVSTTSLLVATTNCVIDRINTETEAEKIGKRFVLVKLHKAVWVGRVFYLLTLTIKDVVINAEKTIRATVAIPPHNNFRLEIQALMGGKSVNIDYKFQLKKCADTYNNADADDDWISRLPDDILVGILSSLPLKEAARTSILSPRWENLWKHTSHLNFYAHSALDKIAKHHGETHILTQERRKYINLVSKVLRSHKGLALKEVRICFDLDKSAHKAINYWLQIVFARQVERLELDLSCYGDFGRRLNVYALNKLQRHTHLDSFKSLRELSFKSVNLTDEDVDFFLHSCPLLEHLVIDYALKISNLNICGALALKHLEIRFCFRVKSIKVSAPNLISLKVTSVEALLLENVPKLVEVYVCCGPEDVYAHKLVPALHCCLSQLEILMLDLSIKTKFIEDCKFPVLPNLKKLAIEFFGRRDESLIGLTSFIRAAPYIQEFVIKVRWYKLLRTDRNVKNAIHSPHQHLKVVKFLGYYGRSSDVELVRYLMDNCVVLEKIIIDPRYQSNYLHRPMDPGEVDGLVDDDITLGIPTTLVYPAEFDGLEAVRTSRKYAKQQLEGQILQHIQLLIL</sequence>
<dbReference type="SMART" id="SM00256">
    <property type="entry name" value="FBOX"/>
    <property type="match status" value="1"/>
</dbReference>
<dbReference type="CDD" id="cd22160">
    <property type="entry name" value="F-box_AtFBL13-like"/>
    <property type="match status" value="1"/>
</dbReference>
<keyword evidence="3" id="KW-1185">Reference proteome</keyword>
<evidence type="ECO:0000313" key="3">
    <source>
        <dbReference type="Proteomes" id="UP000653305"/>
    </source>
</evidence>
<feature type="domain" description="F-box" evidence="1">
    <location>
        <begin position="118"/>
        <end position="158"/>
    </location>
</feature>
<proteinExistence type="predicted"/>
<dbReference type="PANTHER" id="PTHR34145:SF68">
    <property type="entry name" value="FBD DOMAIN-CONTAINING PROTEIN"/>
    <property type="match status" value="1"/>
</dbReference>
<dbReference type="InterPro" id="IPR032675">
    <property type="entry name" value="LRR_dom_sf"/>
</dbReference>
<name>A0A830DLW7_9LAMI</name>
<dbReference type="InterPro" id="IPR055357">
    <property type="entry name" value="LRR_At1g61320_AtMIF1"/>
</dbReference>
<dbReference type="Gene3D" id="3.80.10.10">
    <property type="entry name" value="Ribonuclease Inhibitor"/>
    <property type="match status" value="1"/>
</dbReference>
<dbReference type="PANTHER" id="PTHR34145">
    <property type="entry name" value="OS02G0105600 PROTEIN"/>
    <property type="match status" value="1"/>
</dbReference>
<dbReference type="EMBL" id="BMAC01001732">
    <property type="protein sequence ID" value="GFQ07736.1"/>
    <property type="molecule type" value="Genomic_DNA"/>
</dbReference>
<reference evidence="2" key="1">
    <citation type="submission" date="2020-07" db="EMBL/GenBank/DDBJ databases">
        <title>Ethylene signaling mediates host invasion by parasitic plants.</title>
        <authorList>
            <person name="Yoshida S."/>
        </authorList>
    </citation>
    <scope>NUCLEOTIDE SEQUENCE</scope>
    <source>
        <strain evidence="2">Okayama</strain>
    </source>
</reference>
<dbReference type="SUPFAM" id="SSF81383">
    <property type="entry name" value="F-box domain"/>
    <property type="match status" value="1"/>
</dbReference>